<reference evidence="1" key="1">
    <citation type="submission" date="2014-11" db="EMBL/GenBank/DDBJ databases">
        <authorList>
            <person name="Amaro Gonzalez C."/>
        </authorList>
    </citation>
    <scope>NUCLEOTIDE SEQUENCE</scope>
</reference>
<name>A0A0E9WS20_ANGAN</name>
<sequence length="33" mass="3585">MSLVQEGPAAVGCFCSVKSPDFLTPVYYIVLLH</sequence>
<dbReference type="AlphaFoldDB" id="A0A0E9WS20"/>
<evidence type="ECO:0000313" key="1">
    <source>
        <dbReference type="EMBL" id="JAH93086.1"/>
    </source>
</evidence>
<organism evidence="1">
    <name type="scientific">Anguilla anguilla</name>
    <name type="common">European freshwater eel</name>
    <name type="synonym">Muraena anguilla</name>
    <dbReference type="NCBI Taxonomy" id="7936"/>
    <lineage>
        <taxon>Eukaryota</taxon>
        <taxon>Metazoa</taxon>
        <taxon>Chordata</taxon>
        <taxon>Craniata</taxon>
        <taxon>Vertebrata</taxon>
        <taxon>Euteleostomi</taxon>
        <taxon>Actinopterygii</taxon>
        <taxon>Neopterygii</taxon>
        <taxon>Teleostei</taxon>
        <taxon>Anguilliformes</taxon>
        <taxon>Anguillidae</taxon>
        <taxon>Anguilla</taxon>
    </lineage>
</organism>
<reference evidence="1" key="2">
    <citation type="journal article" date="2015" name="Fish Shellfish Immunol.">
        <title>Early steps in the European eel (Anguilla anguilla)-Vibrio vulnificus interaction in the gills: Role of the RtxA13 toxin.</title>
        <authorList>
            <person name="Callol A."/>
            <person name="Pajuelo D."/>
            <person name="Ebbesson L."/>
            <person name="Teles M."/>
            <person name="MacKenzie S."/>
            <person name="Amaro C."/>
        </authorList>
    </citation>
    <scope>NUCLEOTIDE SEQUENCE</scope>
</reference>
<accession>A0A0E9WS20</accession>
<proteinExistence type="predicted"/>
<protein>
    <submittedName>
        <fullName evidence="1">Uncharacterized protein</fullName>
    </submittedName>
</protein>
<dbReference type="EMBL" id="GBXM01015491">
    <property type="protein sequence ID" value="JAH93086.1"/>
    <property type="molecule type" value="Transcribed_RNA"/>
</dbReference>